<name>A0A250FZ62_9FLAO</name>
<dbReference type="KEGG" id="csto:CGC58_05620"/>
<sequence>MKKLNSKARVSEVADVAHRLVGQFAQETTLQNDAFLKGVFTKMEAQTTEISVALKKEAAISRLEEADDLRDETIGNFKQILLGYKAMRSAEIKGWAERLYAVFDRYGMRITRENYSSESAHIESLLRDLSASDLQDAINGLSGVAETIEELRTRQTAFHTERMAYEKAVSEQGATASATSLKNPLLELINTKLVSFLTATQEEEPYKKFAGVVAQVIGEMNETVSRRNKK</sequence>
<protein>
    <submittedName>
        <fullName evidence="1">Uncharacterized protein</fullName>
    </submittedName>
</protein>
<organism evidence="1 2">
    <name type="scientific">Capnocytophaga stomatis</name>
    <dbReference type="NCBI Taxonomy" id="1848904"/>
    <lineage>
        <taxon>Bacteria</taxon>
        <taxon>Pseudomonadati</taxon>
        <taxon>Bacteroidota</taxon>
        <taxon>Flavobacteriia</taxon>
        <taxon>Flavobacteriales</taxon>
        <taxon>Flavobacteriaceae</taxon>
        <taxon>Capnocytophaga</taxon>
    </lineage>
</organism>
<evidence type="ECO:0000313" key="2">
    <source>
        <dbReference type="Proteomes" id="UP000217348"/>
    </source>
</evidence>
<dbReference type="InterPro" id="IPR046228">
    <property type="entry name" value="DUF6261"/>
</dbReference>
<accession>A0A250FZ62</accession>
<dbReference type="AlphaFoldDB" id="A0A250FZ62"/>
<dbReference type="EMBL" id="CP022387">
    <property type="protein sequence ID" value="ATA89247.1"/>
    <property type="molecule type" value="Genomic_DNA"/>
</dbReference>
<dbReference type="Pfam" id="PF19775">
    <property type="entry name" value="DUF6261"/>
    <property type="match status" value="1"/>
</dbReference>
<gene>
    <name evidence="1" type="ORF">CGC58_05620</name>
</gene>
<dbReference type="Proteomes" id="UP000217348">
    <property type="component" value="Chromosome"/>
</dbReference>
<proteinExistence type="predicted"/>
<evidence type="ECO:0000313" key="1">
    <source>
        <dbReference type="EMBL" id="ATA89247.1"/>
    </source>
</evidence>
<reference evidence="2" key="1">
    <citation type="submission" date="2017-06" db="EMBL/GenBank/DDBJ databases">
        <title>Capnocytophaga spp. assemblies.</title>
        <authorList>
            <person name="Gulvik C.A."/>
        </authorList>
    </citation>
    <scope>NUCLEOTIDE SEQUENCE [LARGE SCALE GENOMIC DNA]</scope>
    <source>
        <strain evidence="2">H2177</strain>
    </source>
</reference>
<dbReference type="OrthoDB" id="1123496at2"/>
<dbReference type="RefSeq" id="WP_095895688.1">
    <property type="nucleotide sequence ID" value="NZ_BOPJ01000003.1"/>
</dbReference>